<dbReference type="OrthoDB" id="118190at2"/>
<keyword evidence="1" id="KW-1133">Transmembrane helix</keyword>
<feature type="transmembrane region" description="Helical" evidence="1">
    <location>
        <begin position="91"/>
        <end position="110"/>
    </location>
</feature>
<protein>
    <recommendedName>
        <fullName evidence="4">DUF1440 domain-containing protein</fullName>
    </recommendedName>
</protein>
<comment type="caution">
    <text evidence="2">The sequence shown here is derived from an EMBL/GenBank/DDBJ whole genome shotgun (WGS) entry which is preliminary data.</text>
</comment>
<keyword evidence="1" id="KW-0812">Transmembrane</keyword>
<evidence type="ECO:0000256" key="1">
    <source>
        <dbReference type="SAM" id="Phobius"/>
    </source>
</evidence>
<evidence type="ECO:0000313" key="2">
    <source>
        <dbReference type="EMBL" id="OHT21565.1"/>
    </source>
</evidence>
<gene>
    <name evidence="2" type="ORF">BHE75_03574</name>
</gene>
<dbReference type="RefSeq" id="WP_070934611.1">
    <property type="nucleotide sequence ID" value="NZ_MIPT01000001.1"/>
</dbReference>
<feature type="transmembrane region" description="Helical" evidence="1">
    <location>
        <begin position="130"/>
        <end position="149"/>
    </location>
</feature>
<evidence type="ECO:0000313" key="3">
    <source>
        <dbReference type="Proteomes" id="UP000179467"/>
    </source>
</evidence>
<dbReference type="AlphaFoldDB" id="A0A1S1HH68"/>
<dbReference type="Proteomes" id="UP000179467">
    <property type="component" value="Unassembled WGS sequence"/>
</dbReference>
<sequence>MSPTMRAILGGGLIAAILDLGWAFMLAARDGIGPARVLRVVASGPFGDAMREGGAGASAVGACVHVLLALVMAAVFVLVAHQATVLIRRPILWGLAYGFGLYVVMYWIVLPLRWPERFPNRDPYDVAAALFTHMVLVGVPIALAAARAFRAGAFRGRLR</sequence>
<name>A0A1S1HH68_9SPHN</name>
<organism evidence="2 3">
    <name type="scientific">Edaphosphingomonas haloaromaticamans</name>
    <dbReference type="NCBI Taxonomy" id="653954"/>
    <lineage>
        <taxon>Bacteria</taxon>
        <taxon>Pseudomonadati</taxon>
        <taxon>Pseudomonadota</taxon>
        <taxon>Alphaproteobacteria</taxon>
        <taxon>Sphingomonadales</taxon>
        <taxon>Rhizorhabdaceae</taxon>
        <taxon>Edaphosphingomonas</taxon>
    </lineage>
</organism>
<accession>A0A1S1HH68</accession>
<feature type="transmembrane region" description="Helical" evidence="1">
    <location>
        <begin position="55"/>
        <end position="79"/>
    </location>
</feature>
<reference evidence="2 3" key="1">
    <citation type="submission" date="2016-09" db="EMBL/GenBank/DDBJ databases">
        <title>Metabolic pathway, cell adaptation mechanisms and a novel monoxygenase revealed through proteogenomic-transcription analysis of a Sphingomonas haloaromaticamans strain degrading the fungicide ortho-phenylphenol.</title>
        <authorList>
            <person name="Perruchon C."/>
            <person name="Papadopoulou E.S."/>
            <person name="Rousidou C."/>
            <person name="Vasileiadis S."/>
            <person name="Tanou G."/>
            <person name="Amoutzias G."/>
            <person name="Molassiotis A."/>
            <person name="Karpouzas D.G."/>
        </authorList>
    </citation>
    <scope>NUCLEOTIDE SEQUENCE [LARGE SCALE GENOMIC DNA]</scope>
    <source>
        <strain evidence="2 3">P3</strain>
    </source>
</reference>
<keyword evidence="3" id="KW-1185">Reference proteome</keyword>
<evidence type="ECO:0008006" key="4">
    <source>
        <dbReference type="Google" id="ProtNLM"/>
    </source>
</evidence>
<dbReference type="EMBL" id="MIPT01000001">
    <property type="protein sequence ID" value="OHT21565.1"/>
    <property type="molecule type" value="Genomic_DNA"/>
</dbReference>
<keyword evidence="1" id="KW-0472">Membrane</keyword>
<proteinExistence type="predicted"/>